<name>A0A2J6QMS3_9HELO</name>
<sequence length="537" mass="60173">MDLLNTVASEGNSSSAAKQAFPNRGRSRYHTVNVCLIRWEEDELQVEEEVNHLRHVFDEWYGFNTEIWLIPSSCSQIQLTRQTCDFLQKFDAEDSLCIVYYGGHGKINSARQNEWWCRPGPDSPFVNWTSIQTLFSTAASDVLVLLDCCAAASSASGFGSSTMETIAACGFEATAPVPGEHSFTYTLIEVLEEWVDRPSFSAAMLHTEILFILKQKRPERGMDGRRWEWCSTPIHWVCSGDPKAPGIEIASLRIANAAGKRVQGEAQPRSTTYVDLMELDDDNSQQNPFTATQPNGDYKIPHILISIALEEDQETLDALSCRRWLLKFPALVKYATVEGVYKGFSTLITLSLPVMIWDLLPDHPACPFVGYIVSPNKIKQSWSIETELLLLRHAKSASHHRKLPRLSKLRSCDSSYGSEGSDSERNILRSGTCESWEILSSDADDDDSEWEERLSELGIGKTALREGSSKPIDIQSSGLSRGQRYRSPDQEVILPKALKAPTAWETFCPKDEAESERSHARLARGGDVVQRQRSKSI</sequence>
<keyword evidence="3" id="KW-1185">Reference proteome</keyword>
<dbReference type="STRING" id="1745343.A0A2J6QMS3"/>
<evidence type="ECO:0008006" key="4">
    <source>
        <dbReference type="Google" id="ProtNLM"/>
    </source>
</evidence>
<gene>
    <name evidence="2" type="ORF">NA56DRAFT_684092</name>
</gene>
<accession>A0A2J6QMS3</accession>
<feature type="region of interest" description="Disordered" evidence="1">
    <location>
        <begin position="510"/>
        <end position="537"/>
    </location>
</feature>
<dbReference type="OrthoDB" id="4760831at2759"/>
<feature type="compositionally biased region" description="Basic and acidic residues" evidence="1">
    <location>
        <begin position="510"/>
        <end position="519"/>
    </location>
</feature>
<reference evidence="2 3" key="1">
    <citation type="submission" date="2016-05" db="EMBL/GenBank/DDBJ databases">
        <title>A degradative enzymes factory behind the ericoid mycorrhizal symbiosis.</title>
        <authorList>
            <consortium name="DOE Joint Genome Institute"/>
            <person name="Martino E."/>
            <person name="Morin E."/>
            <person name="Grelet G."/>
            <person name="Kuo A."/>
            <person name="Kohler A."/>
            <person name="Daghino S."/>
            <person name="Barry K."/>
            <person name="Choi C."/>
            <person name="Cichocki N."/>
            <person name="Clum A."/>
            <person name="Copeland A."/>
            <person name="Hainaut M."/>
            <person name="Haridas S."/>
            <person name="Labutti K."/>
            <person name="Lindquist E."/>
            <person name="Lipzen A."/>
            <person name="Khouja H.-R."/>
            <person name="Murat C."/>
            <person name="Ohm R."/>
            <person name="Olson A."/>
            <person name="Spatafora J."/>
            <person name="Veneault-Fourrey C."/>
            <person name="Henrissat B."/>
            <person name="Grigoriev I."/>
            <person name="Martin F."/>
            <person name="Perotto S."/>
        </authorList>
    </citation>
    <scope>NUCLEOTIDE SEQUENCE [LARGE SCALE GENOMIC DNA]</scope>
    <source>
        <strain evidence="2 3">UAMH 7357</strain>
    </source>
</reference>
<dbReference type="EMBL" id="KZ613465">
    <property type="protein sequence ID" value="PMD27577.1"/>
    <property type="molecule type" value="Genomic_DNA"/>
</dbReference>
<dbReference type="Proteomes" id="UP000235672">
    <property type="component" value="Unassembled WGS sequence"/>
</dbReference>
<evidence type="ECO:0000256" key="1">
    <source>
        <dbReference type="SAM" id="MobiDB-lite"/>
    </source>
</evidence>
<evidence type="ECO:0000313" key="2">
    <source>
        <dbReference type="EMBL" id="PMD27577.1"/>
    </source>
</evidence>
<evidence type="ECO:0000313" key="3">
    <source>
        <dbReference type="Proteomes" id="UP000235672"/>
    </source>
</evidence>
<proteinExistence type="predicted"/>
<dbReference type="AlphaFoldDB" id="A0A2J6QMS3"/>
<organism evidence="2 3">
    <name type="scientific">Hyaloscypha hepaticicola</name>
    <dbReference type="NCBI Taxonomy" id="2082293"/>
    <lineage>
        <taxon>Eukaryota</taxon>
        <taxon>Fungi</taxon>
        <taxon>Dikarya</taxon>
        <taxon>Ascomycota</taxon>
        <taxon>Pezizomycotina</taxon>
        <taxon>Leotiomycetes</taxon>
        <taxon>Helotiales</taxon>
        <taxon>Hyaloscyphaceae</taxon>
        <taxon>Hyaloscypha</taxon>
    </lineage>
</organism>
<feature type="region of interest" description="Disordered" evidence="1">
    <location>
        <begin position="466"/>
        <end position="488"/>
    </location>
</feature>
<protein>
    <recommendedName>
        <fullName evidence="4">Caspase family p20 domain-containing protein</fullName>
    </recommendedName>
</protein>